<dbReference type="AlphaFoldDB" id="B9R8H5"/>
<dbReference type="InParanoid" id="B9R8H5"/>
<dbReference type="InterPro" id="IPR050942">
    <property type="entry name" value="F-box_BR-signaling"/>
</dbReference>
<proteinExistence type="predicted"/>
<gene>
    <name evidence="2" type="ORF">RCOM_1599830</name>
</gene>
<keyword evidence="3" id="KW-1185">Reference proteome</keyword>
<evidence type="ECO:0000259" key="1">
    <source>
        <dbReference type="Pfam" id="PF03478"/>
    </source>
</evidence>
<dbReference type="STRING" id="3988.B9R8H5"/>
<keyword evidence="2" id="KW-0436">Ligase</keyword>
<dbReference type="KEGG" id="rcu:8267855"/>
<organism evidence="2 3">
    <name type="scientific">Ricinus communis</name>
    <name type="common">Castor bean</name>
    <dbReference type="NCBI Taxonomy" id="3988"/>
    <lineage>
        <taxon>Eukaryota</taxon>
        <taxon>Viridiplantae</taxon>
        <taxon>Streptophyta</taxon>
        <taxon>Embryophyta</taxon>
        <taxon>Tracheophyta</taxon>
        <taxon>Spermatophyta</taxon>
        <taxon>Magnoliopsida</taxon>
        <taxon>eudicotyledons</taxon>
        <taxon>Gunneridae</taxon>
        <taxon>Pentapetalae</taxon>
        <taxon>rosids</taxon>
        <taxon>fabids</taxon>
        <taxon>Malpighiales</taxon>
        <taxon>Euphorbiaceae</taxon>
        <taxon>Acalyphoideae</taxon>
        <taxon>Acalypheae</taxon>
        <taxon>Ricinus</taxon>
    </lineage>
</organism>
<dbReference type="eggNOG" id="ENOG502QS0H">
    <property type="taxonomic scope" value="Eukaryota"/>
</dbReference>
<dbReference type="OrthoDB" id="826076at2759"/>
<dbReference type="Pfam" id="PF03478">
    <property type="entry name" value="Beta-prop_KIB1-4"/>
    <property type="match status" value="1"/>
</dbReference>
<accession>B9R8H5</accession>
<dbReference type="Proteomes" id="UP000008311">
    <property type="component" value="Unassembled WGS sequence"/>
</dbReference>
<dbReference type="GO" id="GO:0016874">
    <property type="term" value="F:ligase activity"/>
    <property type="evidence" value="ECO:0007669"/>
    <property type="project" value="UniProtKB-KW"/>
</dbReference>
<feature type="domain" description="KIB1-4 beta-propeller" evidence="1">
    <location>
        <begin position="70"/>
        <end position="365"/>
    </location>
</feature>
<sequence>MIMDWSQLPPELIEIISKGLTIYSDYLYSRAVCHAWRFSIPKTPNHLPPQLPWLMLPQSQSQSNQSRRAFFSLSTNKFHFLNLPEVSYRKRHCGSSHGWLMILDDTPTILLINPLTRAKLSLPPLSSFPNVISFNYSDIGREYALRNLLGERVTVSLRQMRDSFIRKVVLSSSPLKDNNFVVIAILNQTDDLAYCRNGDKSWSLVENARSFCEDVIFVNGMFYAVNKAGQIVICDISSDSPRVSFMETPRQAGGDMQYLVNSGDELLLVTRYLDLEYEFDHPDMEPHLIYRTIRFEVFRLDWNGPQWLRMSTLGDKALFIGENSSLSLSATDFSGCMGNCIYYTDDYLDANYDGHFGDHDLGIFKLCDETIEPLPCYPRNFTSPLQWSPPLWVSPNPC</sequence>
<dbReference type="PANTHER" id="PTHR44259:SF114">
    <property type="entry name" value="OS06G0707300 PROTEIN"/>
    <property type="match status" value="1"/>
</dbReference>
<evidence type="ECO:0000313" key="3">
    <source>
        <dbReference type="Proteomes" id="UP000008311"/>
    </source>
</evidence>
<name>B9R8H5_RICCO</name>
<evidence type="ECO:0000313" key="2">
    <source>
        <dbReference type="EMBL" id="EEF52805.1"/>
    </source>
</evidence>
<dbReference type="PANTHER" id="PTHR44259">
    <property type="entry name" value="OS07G0183000 PROTEIN-RELATED"/>
    <property type="match status" value="1"/>
</dbReference>
<protein>
    <submittedName>
        <fullName evidence="2">Ubiquitin-protein ligase, putative</fullName>
    </submittedName>
</protein>
<dbReference type="EMBL" id="EQ973772">
    <property type="protein sequence ID" value="EEF52805.1"/>
    <property type="molecule type" value="Genomic_DNA"/>
</dbReference>
<dbReference type="InterPro" id="IPR005174">
    <property type="entry name" value="KIB1-4_b-propeller"/>
</dbReference>
<reference evidence="3" key="1">
    <citation type="journal article" date="2010" name="Nat. Biotechnol.">
        <title>Draft genome sequence of the oilseed species Ricinus communis.</title>
        <authorList>
            <person name="Chan A.P."/>
            <person name="Crabtree J."/>
            <person name="Zhao Q."/>
            <person name="Lorenzi H."/>
            <person name="Orvis J."/>
            <person name="Puiu D."/>
            <person name="Melake-Berhan A."/>
            <person name="Jones K.M."/>
            <person name="Redman J."/>
            <person name="Chen G."/>
            <person name="Cahoon E.B."/>
            <person name="Gedil M."/>
            <person name="Stanke M."/>
            <person name="Haas B.J."/>
            <person name="Wortman J.R."/>
            <person name="Fraser-Liggett C.M."/>
            <person name="Ravel J."/>
            <person name="Rabinowicz P.D."/>
        </authorList>
    </citation>
    <scope>NUCLEOTIDE SEQUENCE [LARGE SCALE GENOMIC DNA]</scope>
    <source>
        <strain evidence="3">cv. Hale</strain>
    </source>
</reference>